<dbReference type="InterPro" id="IPR007345">
    <property type="entry name" value="Polysacch_pyruvyl_Trfase"/>
</dbReference>
<feature type="domain" description="Polysaccharide pyruvyl transferase" evidence="1">
    <location>
        <begin position="4"/>
        <end position="109"/>
    </location>
</feature>
<name>A0ABR7P744_9FIRM</name>
<organism evidence="2 3">
    <name type="scientific">Blautia stercoris</name>
    <dbReference type="NCBI Taxonomy" id="871664"/>
    <lineage>
        <taxon>Bacteria</taxon>
        <taxon>Bacillati</taxon>
        <taxon>Bacillota</taxon>
        <taxon>Clostridia</taxon>
        <taxon>Lachnospirales</taxon>
        <taxon>Lachnospiraceae</taxon>
        <taxon>Blautia</taxon>
    </lineage>
</organism>
<evidence type="ECO:0000313" key="2">
    <source>
        <dbReference type="EMBL" id="MBC8627220.1"/>
    </source>
</evidence>
<dbReference type="Pfam" id="PF04230">
    <property type="entry name" value="PS_pyruv_trans"/>
    <property type="match status" value="1"/>
</dbReference>
<accession>A0ABR7P744</accession>
<reference evidence="2 3" key="1">
    <citation type="submission" date="2020-08" db="EMBL/GenBank/DDBJ databases">
        <title>Genome public.</title>
        <authorList>
            <person name="Liu C."/>
            <person name="Sun Q."/>
        </authorList>
    </citation>
    <scope>NUCLEOTIDE SEQUENCE [LARGE SCALE GENOMIC DNA]</scope>
    <source>
        <strain evidence="2 3">3_YM_SP_D4_24.mj</strain>
    </source>
</reference>
<comment type="caution">
    <text evidence="2">The sequence shown here is derived from an EMBL/GenBank/DDBJ whole genome shotgun (WGS) entry which is preliminary data.</text>
</comment>
<protein>
    <submittedName>
        <fullName evidence="2">Polysaccharide pyruvyl transferase family protein</fullName>
    </submittedName>
</protein>
<keyword evidence="3" id="KW-1185">Reference proteome</keyword>
<dbReference type="Proteomes" id="UP000661649">
    <property type="component" value="Unassembled WGS sequence"/>
</dbReference>
<dbReference type="EMBL" id="JACRTP010000001">
    <property type="protein sequence ID" value="MBC8627220.1"/>
    <property type="molecule type" value="Genomic_DNA"/>
</dbReference>
<keyword evidence="2" id="KW-0808">Transferase</keyword>
<sequence length="179" mass="21382">MTKKEWEQVARVPQIKQLYLVCYLLEDNIAQRKAVEKLAKRLKLKILTFPHILCNVVRKCDLFFGDIHDYTSGPREFIGLIQNAELIVTDSFHASVFSMIFETLFYVFKRDKADAKNSTNRRIYDFLKEYQLVSEESLAEVNKIPEVDFKYAHQHWEKRREESLEYLEHALGVKRRKHR</sequence>
<proteinExistence type="predicted"/>
<dbReference type="GO" id="GO:0016740">
    <property type="term" value="F:transferase activity"/>
    <property type="evidence" value="ECO:0007669"/>
    <property type="project" value="UniProtKB-KW"/>
</dbReference>
<dbReference type="RefSeq" id="WP_187558321.1">
    <property type="nucleotide sequence ID" value="NZ_JACRTP010000001.1"/>
</dbReference>
<evidence type="ECO:0000313" key="3">
    <source>
        <dbReference type="Proteomes" id="UP000661649"/>
    </source>
</evidence>
<evidence type="ECO:0000259" key="1">
    <source>
        <dbReference type="Pfam" id="PF04230"/>
    </source>
</evidence>
<gene>
    <name evidence="2" type="ORF">H8712_01015</name>
</gene>